<reference evidence="1 2" key="1">
    <citation type="submission" date="2022-05" db="EMBL/GenBank/DDBJ databases">
        <authorList>
            <consortium name="Genoscope - CEA"/>
            <person name="William W."/>
        </authorList>
    </citation>
    <scope>NUCLEOTIDE SEQUENCE [LARGE SCALE GENOMIC DNA]</scope>
</reference>
<accession>A0ABN8MAD1</accession>
<sequence>MAASHVAMSWGKVNEQLCDDILKEETLPYCIHCRTYGHRTLGCPTQSKPVQPFRPFSSFTTTPSPDTFGTTSNIPLSSRTKHLQQAAICRDFNCRTWATPIVSLSISATNQTAEETTLALSALKYPNCNSTPPILNPPSTPVNITNLSTELKHHPDQQFMTSLLQATFNGTVTLAIPALALLA</sequence>
<protein>
    <submittedName>
        <fullName evidence="1">Uncharacterized protein</fullName>
    </submittedName>
</protein>
<dbReference type="EMBL" id="CALNXI010000405">
    <property type="protein sequence ID" value="CAH3026449.1"/>
    <property type="molecule type" value="Genomic_DNA"/>
</dbReference>
<gene>
    <name evidence="1" type="ORF">PEVE_00029108</name>
</gene>
<keyword evidence="2" id="KW-1185">Reference proteome</keyword>
<proteinExistence type="predicted"/>
<evidence type="ECO:0000313" key="1">
    <source>
        <dbReference type="EMBL" id="CAH3026449.1"/>
    </source>
</evidence>
<dbReference type="Proteomes" id="UP001159427">
    <property type="component" value="Unassembled WGS sequence"/>
</dbReference>
<organism evidence="1 2">
    <name type="scientific">Porites evermanni</name>
    <dbReference type="NCBI Taxonomy" id="104178"/>
    <lineage>
        <taxon>Eukaryota</taxon>
        <taxon>Metazoa</taxon>
        <taxon>Cnidaria</taxon>
        <taxon>Anthozoa</taxon>
        <taxon>Hexacorallia</taxon>
        <taxon>Scleractinia</taxon>
        <taxon>Fungiina</taxon>
        <taxon>Poritidae</taxon>
        <taxon>Porites</taxon>
    </lineage>
</organism>
<evidence type="ECO:0000313" key="2">
    <source>
        <dbReference type="Proteomes" id="UP001159427"/>
    </source>
</evidence>
<comment type="caution">
    <text evidence="1">The sequence shown here is derived from an EMBL/GenBank/DDBJ whole genome shotgun (WGS) entry which is preliminary data.</text>
</comment>
<name>A0ABN8MAD1_9CNID</name>